<dbReference type="InterPro" id="IPR050640">
    <property type="entry name" value="Bact_2-comp_sensor_kinase"/>
</dbReference>
<dbReference type="SUPFAM" id="SSF55874">
    <property type="entry name" value="ATPase domain of HSP90 chaperone/DNA topoisomerase II/histidine kinase"/>
    <property type="match status" value="1"/>
</dbReference>
<gene>
    <name evidence="3" type="primary">yehU_18</name>
    <name evidence="5" type="ORF">BEI59_04530</name>
    <name evidence="3" type="ORF">BEI61_03026</name>
    <name evidence="4" type="ORF">BEI63_23945</name>
</gene>
<evidence type="ECO:0000259" key="2">
    <source>
        <dbReference type="SMART" id="SM00387"/>
    </source>
</evidence>
<reference evidence="5 7" key="3">
    <citation type="submission" date="2016-08" db="EMBL/GenBank/DDBJ databases">
        <authorList>
            <person name="Seilhamer J.J."/>
        </authorList>
    </citation>
    <scope>NUCLEOTIDE SEQUENCE [LARGE SCALE GENOMIC DNA]</scope>
    <source>
        <strain evidence="5 7">NML150140-1</strain>
    </source>
</reference>
<keyword evidence="3" id="KW-0808">Transferase</keyword>
<dbReference type="InterPro" id="IPR036890">
    <property type="entry name" value="HATPase_C_sf"/>
</dbReference>
<keyword evidence="1" id="KW-0472">Membrane</keyword>
<keyword evidence="3" id="KW-0418">Kinase</keyword>
<proteinExistence type="predicted"/>
<comment type="caution">
    <text evidence="3">The sequence shown here is derived from an EMBL/GenBank/DDBJ whole genome shotgun (WGS) entry which is preliminary data.</text>
</comment>
<dbReference type="AlphaFoldDB" id="A0A1E3AG25"/>
<name>A0A1E3AG25_9FIRM</name>
<evidence type="ECO:0000313" key="3">
    <source>
        <dbReference type="EMBL" id="ODM07136.1"/>
    </source>
</evidence>
<dbReference type="EMBL" id="MEHA01000002">
    <property type="protein sequence ID" value="ODR55182.1"/>
    <property type="molecule type" value="Genomic_DNA"/>
</dbReference>
<reference evidence="3 6" key="1">
    <citation type="submission" date="2016-07" db="EMBL/GenBank/DDBJ databases">
        <title>Characterization of isolates of Eisenbergiella tayi derived from blood cultures, using whole genome sequencing.</title>
        <authorList>
            <person name="Burdz T."/>
            <person name="Wiebe D."/>
            <person name="Huynh C."/>
            <person name="Bernard K."/>
        </authorList>
    </citation>
    <scope>NUCLEOTIDE SEQUENCE [LARGE SCALE GENOMIC DNA]</scope>
    <source>
        <strain evidence="3 6">NML 110608</strain>
    </source>
</reference>
<dbReference type="Proteomes" id="UP000094067">
    <property type="component" value="Unassembled WGS sequence"/>
</dbReference>
<protein>
    <submittedName>
        <fullName evidence="3">Sensor histidine kinase YehU</fullName>
        <ecNumber evidence="3">2.7.13.3</ecNumber>
    </submittedName>
</protein>
<dbReference type="Proteomes" id="UP000094271">
    <property type="component" value="Unassembled WGS sequence"/>
</dbReference>
<dbReference type="GO" id="GO:0000155">
    <property type="term" value="F:phosphorelay sensor kinase activity"/>
    <property type="evidence" value="ECO:0007669"/>
    <property type="project" value="InterPro"/>
</dbReference>
<dbReference type="Proteomes" id="UP000094869">
    <property type="component" value="Unassembled WGS sequence"/>
</dbReference>
<evidence type="ECO:0000313" key="6">
    <source>
        <dbReference type="Proteomes" id="UP000094067"/>
    </source>
</evidence>
<dbReference type="PANTHER" id="PTHR34220">
    <property type="entry name" value="SENSOR HISTIDINE KINASE YPDA"/>
    <property type="match status" value="1"/>
</dbReference>
<dbReference type="Gene3D" id="6.10.340.10">
    <property type="match status" value="1"/>
</dbReference>
<evidence type="ECO:0000313" key="4">
    <source>
        <dbReference type="EMBL" id="ODR50143.1"/>
    </source>
</evidence>
<dbReference type="InterPro" id="IPR003594">
    <property type="entry name" value="HATPase_dom"/>
</dbReference>
<dbReference type="EMBL" id="MCGH01000002">
    <property type="protein sequence ID" value="ODM07136.1"/>
    <property type="molecule type" value="Genomic_DNA"/>
</dbReference>
<dbReference type="Gene3D" id="3.30.565.10">
    <property type="entry name" value="Histidine kinase-like ATPase, C-terminal domain"/>
    <property type="match status" value="1"/>
</dbReference>
<dbReference type="SMART" id="SM00387">
    <property type="entry name" value="HATPase_c"/>
    <property type="match status" value="1"/>
</dbReference>
<keyword evidence="1" id="KW-1133">Transmembrane helix</keyword>
<dbReference type="OrthoDB" id="9809348at2"/>
<dbReference type="RefSeq" id="WP_069152856.1">
    <property type="nucleotide sequence ID" value="NZ_DAWDRA010000372.1"/>
</dbReference>
<dbReference type="EC" id="2.7.13.3" evidence="3"/>
<evidence type="ECO:0000313" key="7">
    <source>
        <dbReference type="Proteomes" id="UP000094271"/>
    </source>
</evidence>
<dbReference type="Pfam" id="PF02518">
    <property type="entry name" value="HATPase_c"/>
    <property type="match status" value="1"/>
</dbReference>
<keyword evidence="1" id="KW-0812">Transmembrane</keyword>
<feature type="transmembrane region" description="Helical" evidence="1">
    <location>
        <begin position="299"/>
        <end position="320"/>
    </location>
</feature>
<evidence type="ECO:0000256" key="1">
    <source>
        <dbReference type="SAM" id="Phobius"/>
    </source>
</evidence>
<dbReference type="EMBL" id="MEHD01000036">
    <property type="protein sequence ID" value="ODR50143.1"/>
    <property type="molecule type" value="Genomic_DNA"/>
</dbReference>
<dbReference type="InterPro" id="IPR010559">
    <property type="entry name" value="Sig_transdc_His_kin_internal"/>
</dbReference>
<dbReference type="Pfam" id="PF06580">
    <property type="entry name" value="His_kinase"/>
    <property type="match status" value="1"/>
</dbReference>
<evidence type="ECO:0000313" key="8">
    <source>
        <dbReference type="Proteomes" id="UP000094869"/>
    </source>
</evidence>
<keyword evidence="8" id="KW-1185">Reference proteome</keyword>
<sequence length="579" mass="66358">MIRKALHSLSMAKKFLLLSAMTFILPLGFFVYFSYMSYSSTVDNKLFQMTENVLSLIEKNVQYTINDVSDTGNIIMTSGEVQSVLSVNPDAADYHQQILSHETAVEDLLINLTNNKQYIGTILLANDNYSLAKYKSLTYRIDKNPIDLGKELWMQETLDAYGKGCWFPSESTEYFTDNILIYTKLIRSLNQLHPLGILLIGIDKKVFEDLLSPVEELNNTQIIIWRDEGILYDSAPYENGVLSSMHQDELFTFLKTDGIKRLSAAERFYVKSIPCENTNWYITAVTPYNMLRLDKRNTLILFLCIAAMTLLVALLCSYLFTNNITETIRRLQRYVDNLKTGRQEKIHFNPTDEIGRIGNEFIRVVEENEKLTTNLYKSLYQEKESELIALQSQINPHFLYNALDSIFWMAEEHNAPDISHMTVALSNMFKLSLNNGEKLITIRKELEMVQSYITIQKVRFEDRIRVITSVEEGILDLKIVKFILQPLVENAINHGIAHKDDGGIITIQIRRKENDILITVEDNGIGFETHDIPIPSHGYAVRNIDDRLKLYYGADYGVQITSVPGQGTTAFVRLKAEII</sequence>
<dbReference type="PANTHER" id="PTHR34220:SF7">
    <property type="entry name" value="SENSOR HISTIDINE KINASE YPDA"/>
    <property type="match status" value="1"/>
</dbReference>
<feature type="transmembrane region" description="Helical" evidence="1">
    <location>
        <begin position="15"/>
        <end position="35"/>
    </location>
</feature>
<dbReference type="GO" id="GO:0016020">
    <property type="term" value="C:membrane"/>
    <property type="evidence" value="ECO:0007669"/>
    <property type="project" value="InterPro"/>
</dbReference>
<accession>A0A1E3AG25</accession>
<organism evidence="3 6">
    <name type="scientific">Eisenbergiella tayi</name>
    <dbReference type="NCBI Taxonomy" id="1432052"/>
    <lineage>
        <taxon>Bacteria</taxon>
        <taxon>Bacillati</taxon>
        <taxon>Bacillota</taxon>
        <taxon>Clostridia</taxon>
        <taxon>Lachnospirales</taxon>
        <taxon>Lachnospiraceae</taxon>
        <taxon>Eisenbergiella</taxon>
    </lineage>
</organism>
<evidence type="ECO:0000313" key="5">
    <source>
        <dbReference type="EMBL" id="ODR55182.1"/>
    </source>
</evidence>
<reference evidence="4 8" key="2">
    <citation type="submission" date="2016-08" db="EMBL/GenBank/DDBJ databases">
        <title>Characterization of Isolates of Eisenbergiella tayi Derived from Blood Cultures, Using Whole Genome Sequencing.</title>
        <authorList>
            <person name="Bernier A.-M."/>
            <person name="Burdz T."/>
            <person name="Wiebe D."/>
            <person name="Bernard K."/>
        </authorList>
    </citation>
    <scope>NUCLEOTIDE SEQUENCE [LARGE SCALE GENOMIC DNA]</scope>
    <source>
        <strain evidence="4 8">NML120146</strain>
    </source>
</reference>
<feature type="domain" description="Histidine kinase/HSP90-like ATPase" evidence="2">
    <location>
        <begin position="475"/>
        <end position="578"/>
    </location>
</feature>